<reference evidence="6" key="1">
    <citation type="journal article" date="2019" name="Int. J. Syst. Evol. Microbiol.">
        <title>The Global Catalogue of Microorganisms (GCM) 10K type strain sequencing project: providing services to taxonomists for standard genome sequencing and annotation.</title>
        <authorList>
            <consortium name="The Broad Institute Genomics Platform"/>
            <consortium name="The Broad Institute Genome Sequencing Center for Infectious Disease"/>
            <person name="Wu L."/>
            <person name="Ma J."/>
        </authorList>
    </citation>
    <scope>NUCLEOTIDE SEQUENCE [LARGE SCALE GENOMIC DNA]</scope>
    <source>
        <strain evidence="6">JCM 18532</strain>
    </source>
</reference>
<feature type="signal peptide" evidence="3">
    <location>
        <begin position="1"/>
        <end position="21"/>
    </location>
</feature>
<proteinExistence type="inferred from homology"/>
<gene>
    <name evidence="5" type="ORF">GCM10023350_11670</name>
</gene>
<evidence type="ECO:0000313" key="5">
    <source>
        <dbReference type="EMBL" id="GAA4730092.1"/>
    </source>
</evidence>
<sequence length="418" mass="43120">MNVKRWVTLVACLAVSTTGLAACSGDSDGGDDASNYNSLEGDPIVIGTICSCSGVQAAALGKSAEGVKAWTKQINDAGGLNGHPVKLIAKDDGGDPAEALQAAKELVEEEKVIAIVGDMSVADGAFQEYVEGKQIPVVGGLALEKSFLVSPFFFASGSSAVVTTYGIMKEAKAAGASKLGTLYCAESPLCAEVDGLGQAFGQMIGIEWQSGKISATQPNYTAQCLSMKEGGVDALFLAHNATVGVRAASDCTKAGYQPRAVGQLNPVAPQMIASTDFEGALLIGANATHTDDNVPGVKEFLHAVEAYESGLTKDAQFTLPVIQSWAGAKLFEAAATEVKLTPESTSADVLEGLYSLKDETLGGLSAPLNFTKGKPAFPSCYFVATIEDKALVAKQSEPVCLDAEELGAMGQLLQTMAG</sequence>
<feature type="chain" id="PRO_5047280332" evidence="3">
    <location>
        <begin position="22"/>
        <end position="418"/>
    </location>
</feature>
<dbReference type="PROSITE" id="PS51257">
    <property type="entry name" value="PROKAR_LIPOPROTEIN"/>
    <property type="match status" value="1"/>
</dbReference>
<keyword evidence="2 3" id="KW-0732">Signal</keyword>
<dbReference type="InterPro" id="IPR028081">
    <property type="entry name" value="Leu-bd"/>
</dbReference>
<dbReference type="Gene3D" id="3.40.50.2300">
    <property type="match status" value="2"/>
</dbReference>
<dbReference type="PANTHER" id="PTHR47235:SF1">
    <property type="entry name" value="BLR6548 PROTEIN"/>
    <property type="match status" value="1"/>
</dbReference>
<keyword evidence="6" id="KW-1185">Reference proteome</keyword>
<dbReference type="Pfam" id="PF13458">
    <property type="entry name" value="Peripla_BP_6"/>
    <property type="match status" value="1"/>
</dbReference>
<comment type="similarity">
    <text evidence="1">Belongs to the leucine-binding protein family.</text>
</comment>
<evidence type="ECO:0000259" key="4">
    <source>
        <dbReference type="Pfam" id="PF13458"/>
    </source>
</evidence>
<dbReference type="InterPro" id="IPR028082">
    <property type="entry name" value="Peripla_BP_I"/>
</dbReference>
<evidence type="ECO:0000256" key="3">
    <source>
        <dbReference type="SAM" id="SignalP"/>
    </source>
</evidence>
<protein>
    <submittedName>
        <fullName evidence="5">ABC transporter substrate-binding protein</fullName>
    </submittedName>
</protein>
<accession>A0ABP8YH44</accession>
<evidence type="ECO:0000256" key="1">
    <source>
        <dbReference type="ARBA" id="ARBA00010062"/>
    </source>
</evidence>
<dbReference type="Proteomes" id="UP001499882">
    <property type="component" value="Unassembled WGS sequence"/>
</dbReference>
<dbReference type="EMBL" id="BAABKN010000008">
    <property type="protein sequence ID" value="GAA4730092.1"/>
    <property type="molecule type" value="Genomic_DNA"/>
</dbReference>
<organism evidence="5 6">
    <name type="scientific">Nocardioides endophyticus</name>
    <dbReference type="NCBI Taxonomy" id="1353775"/>
    <lineage>
        <taxon>Bacteria</taxon>
        <taxon>Bacillati</taxon>
        <taxon>Actinomycetota</taxon>
        <taxon>Actinomycetes</taxon>
        <taxon>Propionibacteriales</taxon>
        <taxon>Nocardioidaceae</taxon>
        <taxon>Nocardioides</taxon>
    </lineage>
</organism>
<comment type="caution">
    <text evidence="5">The sequence shown here is derived from an EMBL/GenBank/DDBJ whole genome shotgun (WGS) entry which is preliminary data.</text>
</comment>
<feature type="domain" description="Leucine-binding protein" evidence="4">
    <location>
        <begin position="43"/>
        <end position="388"/>
    </location>
</feature>
<evidence type="ECO:0000313" key="6">
    <source>
        <dbReference type="Proteomes" id="UP001499882"/>
    </source>
</evidence>
<name>A0ABP8YH44_9ACTN</name>
<dbReference type="CDD" id="cd06341">
    <property type="entry name" value="PBP1_ABC_ligand_binding-like"/>
    <property type="match status" value="1"/>
</dbReference>
<dbReference type="RefSeq" id="WP_345525737.1">
    <property type="nucleotide sequence ID" value="NZ_BAABKN010000008.1"/>
</dbReference>
<evidence type="ECO:0000256" key="2">
    <source>
        <dbReference type="ARBA" id="ARBA00022729"/>
    </source>
</evidence>
<dbReference type="PANTHER" id="PTHR47235">
    <property type="entry name" value="BLR6548 PROTEIN"/>
    <property type="match status" value="1"/>
</dbReference>
<dbReference type="SUPFAM" id="SSF53822">
    <property type="entry name" value="Periplasmic binding protein-like I"/>
    <property type="match status" value="1"/>
</dbReference>